<dbReference type="EMBL" id="JAGKQH010000008">
    <property type="protein sequence ID" value="KAG6593716.1"/>
    <property type="molecule type" value="Genomic_DNA"/>
</dbReference>
<dbReference type="InterPro" id="IPR046960">
    <property type="entry name" value="PPR_At4g14850-like_plant"/>
</dbReference>
<dbReference type="FunFam" id="3.40.800.10:FF:000007">
    <property type="entry name" value="Arginase 1, mitochondrial"/>
    <property type="match status" value="1"/>
</dbReference>
<accession>A0AAV6N945</accession>
<dbReference type="GO" id="GO:0009451">
    <property type="term" value="P:RNA modification"/>
    <property type="evidence" value="ECO:0007669"/>
    <property type="project" value="InterPro"/>
</dbReference>
<dbReference type="Pfam" id="PF13812">
    <property type="entry name" value="PPR_3"/>
    <property type="match status" value="1"/>
</dbReference>
<evidence type="ECO:0000256" key="3">
    <source>
        <dbReference type="ARBA" id="ARBA00006643"/>
    </source>
</evidence>
<sequence length="1101" mass="122398">MLLLRLNGYGTGSNRMKNLLVLFKPRIAFFNSTSSSSSPQISSLETHFIDLIHASDSTHKLRQIHGQLYRCNIFSSSRVVTQFISSCSSLNSVDYAVLIFQRFELKNSFLFNALIRGLAENSRFESSISYFVCMLRWKISPDRLTFPFVLKSAAALSNGGVGSALHSGILKFGLEFDSFVRVSLVDMYVKVDDLGSALKVFDESPDRIKKGNVLIWNVLIHGYCRVGNLVKATELFETMPEKDTGSWNSLINGFMRKGQLGPAHELFEKMPEKNVVSWTTMVNGFSQNGDPEKALQFFFCMLEEGARPNDYTIVSALSACAKLGALDAGLRIHKYLSSHGFKLNQTIGTAVVDMYAKCGNIESAGEVFREIKQKGLLTWSVMIWGWAIHGHFKKSIQYFEWMKSAGTKPDGVVFLAVLTACSHSGQVDDGLEFFDSMRRDYLIEPSMKHYTLIVDMLGRAGRLDEALKFIRDMPINPDFVVWGALFCACRAHKNIKMAELASEKLLELEPKHPGSYVFLSNAYAAVGRWEDAERVRVSMRDRGAQKDPGWSFMEVDDKLHRFVAGDNTHNRAQEIYSKLDEINAGAREKGYTKGIECVLHNIEEEEKEEALGHHSEKLALAFGLVSTAPETTIRIVKNLRVCVDCHSFMKYARLMAKSSTSSKSMMILRRETPSEADIDDGFRRAIGKRALCSALPLFLGYSALQYNVHTILFQPFTPPSTRSLFIKMSVLGRRGIHYFQKLNAANIPTALIEKGQNRVIEASLTLIRERAKLKGELVRALGGAVASASLLGVPLGHNSSFLQGPAFAPPRIREAIWCGSTNPTTEEGKELTDPRVLTDVGDVPVQEIRDCGVDDERLMKVVSESVKLVMEEDPLRPLVLGGDHSISYPVIRAVSEKLGGQVDILHLDAHPDNYDAYEGNYFSHASSFARIMEGGYARRLLQVGIRSISQEGRDQCKRFGVELYEMRTFSRDREYLENLKLGDGVKGVYVSIDVDSLDPAFAPGVSHIEPGGLSFRDVLNIIHNLKGDIVGADVVEFNPQRDTVDGMTAMVAAKLHSALSSSDLHSPFPSLSGVNLLVYNPFCYDLCPVPFVESRGSLSGG</sequence>
<protein>
    <recommendedName>
        <fullName evidence="4">arginase</fullName>
        <ecNumber evidence="4">3.5.3.1</ecNumber>
    </recommendedName>
</protein>
<comment type="cofactor">
    <cofactor evidence="1">
        <name>Mn(2+)</name>
        <dbReference type="ChEBI" id="CHEBI:29035"/>
    </cofactor>
</comment>
<dbReference type="PROSITE" id="PS51409">
    <property type="entry name" value="ARGINASE_2"/>
    <property type="match status" value="1"/>
</dbReference>
<dbReference type="PANTHER" id="PTHR47926">
    <property type="entry name" value="PENTATRICOPEPTIDE REPEAT-CONTAINING PROTEIN"/>
    <property type="match status" value="1"/>
</dbReference>
<comment type="pathway">
    <text evidence="2">Nitrogen metabolism; urea cycle; L-ornithine and urea from L-arginine: step 1/1.</text>
</comment>
<dbReference type="FunFam" id="1.25.40.10:FF:000280">
    <property type="entry name" value="Pentatricopeptide repeat-containing protein"/>
    <property type="match status" value="1"/>
</dbReference>
<keyword evidence="16" id="KW-1185">Reference proteome</keyword>
<evidence type="ECO:0000256" key="7">
    <source>
        <dbReference type="ARBA" id="ARBA00022737"/>
    </source>
</evidence>
<feature type="repeat" description="PPR" evidence="12">
    <location>
        <begin position="375"/>
        <end position="409"/>
    </location>
</feature>
<dbReference type="AlphaFoldDB" id="A0AAV6N945"/>
<feature type="repeat" description="PPR" evidence="12">
    <location>
        <begin position="212"/>
        <end position="246"/>
    </location>
</feature>
<dbReference type="GO" id="GO:0008270">
    <property type="term" value="F:zinc ion binding"/>
    <property type="evidence" value="ECO:0007669"/>
    <property type="project" value="InterPro"/>
</dbReference>
<dbReference type="EC" id="3.5.3.1" evidence="4"/>
<evidence type="ECO:0000256" key="5">
    <source>
        <dbReference type="ARBA" id="ARBA00022503"/>
    </source>
</evidence>
<gene>
    <name evidence="15" type="primary">PCMP-H64</name>
    <name evidence="15" type="ORF">SDJN03_13192</name>
</gene>
<evidence type="ECO:0000256" key="1">
    <source>
        <dbReference type="ARBA" id="ARBA00001936"/>
    </source>
</evidence>
<dbReference type="InterPro" id="IPR006035">
    <property type="entry name" value="Ureohydrolase"/>
</dbReference>
<comment type="catalytic activity">
    <reaction evidence="10">
        <text>L-arginine + H2O = urea + L-ornithine</text>
        <dbReference type="Rhea" id="RHEA:20569"/>
        <dbReference type="ChEBI" id="CHEBI:15377"/>
        <dbReference type="ChEBI" id="CHEBI:16199"/>
        <dbReference type="ChEBI" id="CHEBI:32682"/>
        <dbReference type="ChEBI" id="CHEBI:46911"/>
        <dbReference type="EC" id="3.5.3.1"/>
    </reaction>
</comment>
<dbReference type="GO" id="GO:0006525">
    <property type="term" value="P:arginine metabolic process"/>
    <property type="evidence" value="ECO:0007669"/>
    <property type="project" value="UniProtKB-KW"/>
</dbReference>
<keyword evidence="7" id="KW-0677">Repeat</keyword>
<dbReference type="Pfam" id="PF13041">
    <property type="entry name" value="PPR_2"/>
    <property type="match status" value="1"/>
</dbReference>
<feature type="domain" description="DYW" evidence="14">
    <location>
        <begin position="590"/>
        <end position="655"/>
    </location>
</feature>
<evidence type="ECO:0000259" key="14">
    <source>
        <dbReference type="Pfam" id="PF14432"/>
    </source>
</evidence>
<dbReference type="InterPro" id="IPR046848">
    <property type="entry name" value="E_motif"/>
</dbReference>
<comment type="caution">
    <text evidence="15">The sequence shown here is derived from an EMBL/GenBank/DDBJ whole genome shotgun (WGS) entry which is preliminary data.</text>
</comment>
<comment type="similarity">
    <text evidence="3">Belongs to the PPR family. PCMP-H subfamily.</text>
</comment>
<evidence type="ECO:0000256" key="4">
    <source>
        <dbReference type="ARBA" id="ARBA00012168"/>
    </source>
</evidence>
<name>A0AAV6N945_9ROSI</name>
<reference evidence="15 16" key="1">
    <citation type="journal article" date="2021" name="Hortic Res">
        <title>The domestication of Cucurbita argyrosperma as revealed by the genome of its wild relative.</title>
        <authorList>
            <person name="Barrera-Redondo J."/>
            <person name="Sanchez-de la Vega G."/>
            <person name="Aguirre-Liguori J.A."/>
            <person name="Castellanos-Morales G."/>
            <person name="Gutierrez-Guerrero Y.T."/>
            <person name="Aguirre-Dugua X."/>
            <person name="Aguirre-Planter E."/>
            <person name="Tenaillon M.I."/>
            <person name="Lira-Saade R."/>
            <person name="Eguiarte L.E."/>
        </authorList>
    </citation>
    <scope>NUCLEOTIDE SEQUENCE [LARGE SCALE GENOMIC DNA]</scope>
    <source>
        <strain evidence="15">JBR-2021</strain>
    </source>
</reference>
<evidence type="ECO:0000256" key="13">
    <source>
        <dbReference type="PROSITE-ProRule" id="PRU00742"/>
    </source>
</evidence>
<dbReference type="FunFam" id="1.25.40.10:FF:000031">
    <property type="entry name" value="Pentatricopeptide repeat-containing protein mitochondrial"/>
    <property type="match status" value="1"/>
</dbReference>
<keyword evidence="9" id="KW-0464">Manganese</keyword>
<proteinExistence type="inferred from homology"/>
<dbReference type="Pfam" id="PF00491">
    <property type="entry name" value="Arginase"/>
    <property type="match status" value="1"/>
</dbReference>
<evidence type="ECO:0000256" key="12">
    <source>
        <dbReference type="PROSITE-ProRule" id="PRU00708"/>
    </source>
</evidence>
<dbReference type="GO" id="GO:0004053">
    <property type="term" value="F:arginase activity"/>
    <property type="evidence" value="ECO:0007669"/>
    <property type="project" value="UniProtKB-EC"/>
</dbReference>
<evidence type="ECO:0000256" key="10">
    <source>
        <dbReference type="ARBA" id="ARBA00047391"/>
    </source>
</evidence>
<evidence type="ECO:0000256" key="11">
    <source>
        <dbReference type="ARBA" id="ARBA00061659"/>
    </source>
</evidence>
<keyword evidence="6" id="KW-0479">Metal-binding</keyword>
<dbReference type="Pfam" id="PF12854">
    <property type="entry name" value="PPR_1"/>
    <property type="match status" value="1"/>
</dbReference>
<evidence type="ECO:0000256" key="8">
    <source>
        <dbReference type="ARBA" id="ARBA00022801"/>
    </source>
</evidence>
<keyword evidence="8" id="KW-0378">Hydrolase</keyword>
<feature type="repeat" description="PPR" evidence="12">
    <location>
        <begin position="274"/>
        <end position="308"/>
    </location>
</feature>
<dbReference type="CDD" id="cd11593">
    <property type="entry name" value="Agmatinase-like_2"/>
    <property type="match status" value="1"/>
</dbReference>
<feature type="repeat" description="PPR" evidence="12">
    <location>
        <begin position="107"/>
        <end position="141"/>
    </location>
</feature>
<dbReference type="InterPro" id="IPR020855">
    <property type="entry name" value="Ureohydrolase_Mn_BS"/>
</dbReference>
<organism evidence="15 16">
    <name type="scientific">Cucurbita argyrosperma subsp. sororia</name>
    <dbReference type="NCBI Taxonomy" id="37648"/>
    <lineage>
        <taxon>Eukaryota</taxon>
        <taxon>Viridiplantae</taxon>
        <taxon>Streptophyta</taxon>
        <taxon>Embryophyta</taxon>
        <taxon>Tracheophyta</taxon>
        <taxon>Spermatophyta</taxon>
        <taxon>Magnoliopsida</taxon>
        <taxon>eudicotyledons</taxon>
        <taxon>Gunneridae</taxon>
        <taxon>Pentapetalae</taxon>
        <taxon>rosids</taxon>
        <taxon>fabids</taxon>
        <taxon>Cucurbitales</taxon>
        <taxon>Cucurbitaceae</taxon>
        <taxon>Cucurbiteae</taxon>
        <taxon>Cucurbita</taxon>
    </lineage>
</organism>
<dbReference type="PANTHER" id="PTHR47926:SF492">
    <property type="entry name" value="DYW DOMAIN-CONTAINING PROTEIN"/>
    <property type="match status" value="1"/>
</dbReference>
<feature type="repeat" description="PPR" evidence="12">
    <location>
        <begin position="410"/>
        <end position="440"/>
    </location>
</feature>
<dbReference type="Pfam" id="PF01535">
    <property type="entry name" value="PPR"/>
    <property type="match status" value="2"/>
</dbReference>
<feature type="non-terminal residue" evidence="15">
    <location>
        <position position="1"/>
    </location>
</feature>
<evidence type="ECO:0000313" key="15">
    <source>
        <dbReference type="EMBL" id="KAG6593716.1"/>
    </source>
</evidence>
<dbReference type="Proteomes" id="UP000685013">
    <property type="component" value="Chromosome 8"/>
</dbReference>
<comment type="similarity">
    <text evidence="11">Belongs to the PPR family. PCMP-E subfamily.</text>
</comment>
<dbReference type="PROSITE" id="PS51375">
    <property type="entry name" value="PPR"/>
    <property type="match status" value="5"/>
</dbReference>
<dbReference type="InterPro" id="IPR002885">
    <property type="entry name" value="PPR_rpt"/>
</dbReference>
<dbReference type="NCBIfam" id="TIGR00756">
    <property type="entry name" value="PPR"/>
    <property type="match status" value="4"/>
</dbReference>
<evidence type="ECO:0000256" key="6">
    <source>
        <dbReference type="ARBA" id="ARBA00022723"/>
    </source>
</evidence>
<dbReference type="InterPro" id="IPR032867">
    <property type="entry name" value="DYW_dom"/>
</dbReference>
<dbReference type="PROSITE" id="PS01053">
    <property type="entry name" value="ARGINASE_1"/>
    <property type="match status" value="1"/>
</dbReference>
<keyword evidence="5" id="KW-0056">Arginine metabolism</keyword>
<dbReference type="GO" id="GO:0003723">
    <property type="term" value="F:RNA binding"/>
    <property type="evidence" value="ECO:0007669"/>
    <property type="project" value="InterPro"/>
</dbReference>
<evidence type="ECO:0000256" key="2">
    <source>
        <dbReference type="ARBA" id="ARBA00005098"/>
    </source>
</evidence>
<evidence type="ECO:0000256" key="9">
    <source>
        <dbReference type="ARBA" id="ARBA00023211"/>
    </source>
</evidence>
<dbReference type="Pfam" id="PF20431">
    <property type="entry name" value="E_motif"/>
    <property type="match status" value="1"/>
</dbReference>
<dbReference type="Pfam" id="PF14432">
    <property type="entry name" value="DYW_deaminase"/>
    <property type="match status" value="1"/>
</dbReference>
<evidence type="ECO:0000313" key="16">
    <source>
        <dbReference type="Proteomes" id="UP000685013"/>
    </source>
</evidence>
<comment type="similarity">
    <text evidence="13">Belongs to the arginase family.</text>
</comment>